<evidence type="ECO:0000313" key="2">
    <source>
        <dbReference type="Proteomes" id="UP000814033"/>
    </source>
</evidence>
<sequence length="368" mass="40952">MPSTLPLELQHEIIRLIYRISQAHDIAYATLAACALVCKSWTQVAQSLIFRRAPALTTRGERLNPRSLSLFVRALRDDSRLGVYVRALTIDVNANFHALLEGPLSSAEHLPYEDGKAWAAVLNLCPRVEKLKFVGRRSGWDSREVRDRLGTVAVRPRALEFVTGISTAGVRTLLEMWSDVRWVTIHGLDILKIVPQPHWADMQLVGLELRPSDHRTVPNFNALESEDSSLRELVLLTQRWGEISPVLAARITSLTTIVPPPAHILERFTGLEELIILAAEEGFSPPNTVHHLGYHPLSGMHAARSNAHATNVAAAMSALPDLQLVTATRTSSEAVLDVLQGACRMRDVDFVVYPDGYSLPREKNLDWI</sequence>
<dbReference type="Proteomes" id="UP000814033">
    <property type="component" value="Unassembled WGS sequence"/>
</dbReference>
<dbReference type="EMBL" id="MU275960">
    <property type="protein sequence ID" value="KAI0045142.1"/>
    <property type="molecule type" value="Genomic_DNA"/>
</dbReference>
<accession>A0ACB8RMX5</accession>
<gene>
    <name evidence="1" type="ORF">FA95DRAFT_1561431</name>
</gene>
<keyword evidence="2" id="KW-1185">Reference proteome</keyword>
<name>A0ACB8RMX5_9AGAM</name>
<proteinExistence type="predicted"/>
<reference evidence="1" key="1">
    <citation type="submission" date="2021-02" db="EMBL/GenBank/DDBJ databases">
        <authorList>
            <consortium name="DOE Joint Genome Institute"/>
            <person name="Ahrendt S."/>
            <person name="Looney B.P."/>
            <person name="Miyauchi S."/>
            <person name="Morin E."/>
            <person name="Drula E."/>
            <person name="Courty P.E."/>
            <person name="Chicoki N."/>
            <person name="Fauchery L."/>
            <person name="Kohler A."/>
            <person name="Kuo A."/>
            <person name="Labutti K."/>
            <person name="Pangilinan J."/>
            <person name="Lipzen A."/>
            <person name="Riley R."/>
            <person name="Andreopoulos W."/>
            <person name="He G."/>
            <person name="Johnson J."/>
            <person name="Barry K.W."/>
            <person name="Grigoriev I.V."/>
            <person name="Nagy L."/>
            <person name="Hibbett D."/>
            <person name="Henrissat B."/>
            <person name="Matheny P.B."/>
            <person name="Labbe J."/>
            <person name="Martin F."/>
        </authorList>
    </citation>
    <scope>NUCLEOTIDE SEQUENCE</scope>
    <source>
        <strain evidence="1">FP105234-sp</strain>
    </source>
</reference>
<reference evidence="1" key="2">
    <citation type="journal article" date="2022" name="New Phytol.">
        <title>Evolutionary transition to the ectomycorrhizal habit in the genomes of a hyperdiverse lineage of mushroom-forming fungi.</title>
        <authorList>
            <person name="Looney B."/>
            <person name="Miyauchi S."/>
            <person name="Morin E."/>
            <person name="Drula E."/>
            <person name="Courty P.E."/>
            <person name="Kohler A."/>
            <person name="Kuo A."/>
            <person name="LaButti K."/>
            <person name="Pangilinan J."/>
            <person name="Lipzen A."/>
            <person name="Riley R."/>
            <person name="Andreopoulos W."/>
            <person name="He G."/>
            <person name="Johnson J."/>
            <person name="Nolan M."/>
            <person name="Tritt A."/>
            <person name="Barry K.W."/>
            <person name="Grigoriev I.V."/>
            <person name="Nagy L.G."/>
            <person name="Hibbett D."/>
            <person name="Henrissat B."/>
            <person name="Matheny P.B."/>
            <person name="Labbe J."/>
            <person name="Martin F.M."/>
        </authorList>
    </citation>
    <scope>NUCLEOTIDE SEQUENCE</scope>
    <source>
        <strain evidence="1">FP105234-sp</strain>
    </source>
</reference>
<comment type="caution">
    <text evidence="1">The sequence shown here is derived from an EMBL/GenBank/DDBJ whole genome shotgun (WGS) entry which is preliminary data.</text>
</comment>
<organism evidence="1 2">
    <name type="scientific">Auriscalpium vulgare</name>
    <dbReference type="NCBI Taxonomy" id="40419"/>
    <lineage>
        <taxon>Eukaryota</taxon>
        <taxon>Fungi</taxon>
        <taxon>Dikarya</taxon>
        <taxon>Basidiomycota</taxon>
        <taxon>Agaricomycotina</taxon>
        <taxon>Agaricomycetes</taxon>
        <taxon>Russulales</taxon>
        <taxon>Auriscalpiaceae</taxon>
        <taxon>Auriscalpium</taxon>
    </lineage>
</organism>
<evidence type="ECO:0000313" key="1">
    <source>
        <dbReference type="EMBL" id="KAI0045142.1"/>
    </source>
</evidence>
<protein>
    <submittedName>
        <fullName evidence="1">Uncharacterized protein</fullName>
    </submittedName>
</protein>